<proteinExistence type="predicted"/>
<dbReference type="EMBL" id="BK015679">
    <property type="protein sequence ID" value="DAE19609.1"/>
    <property type="molecule type" value="Genomic_DNA"/>
</dbReference>
<protein>
    <submittedName>
        <fullName evidence="2">Uncharacterized protein</fullName>
    </submittedName>
</protein>
<sequence>MTCTNDKGERVQLCRRAIFTAYQRGRLFPPSGGGGHDGSDQPPRAL</sequence>
<accession>A0A8S5QLC3</accession>
<name>A0A8S5QLC3_9CAUD</name>
<feature type="region of interest" description="Disordered" evidence="1">
    <location>
        <begin position="25"/>
        <end position="46"/>
    </location>
</feature>
<evidence type="ECO:0000256" key="1">
    <source>
        <dbReference type="SAM" id="MobiDB-lite"/>
    </source>
</evidence>
<evidence type="ECO:0000313" key="2">
    <source>
        <dbReference type="EMBL" id="DAE19609.1"/>
    </source>
</evidence>
<organism evidence="2">
    <name type="scientific">Siphoviridae sp. ct33S22</name>
    <dbReference type="NCBI Taxonomy" id="2826279"/>
    <lineage>
        <taxon>Viruses</taxon>
        <taxon>Duplodnaviria</taxon>
        <taxon>Heunggongvirae</taxon>
        <taxon>Uroviricota</taxon>
        <taxon>Caudoviricetes</taxon>
    </lineage>
</organism>
<reference evidence="2" key="1">
    <citation type="journal article" date="2021" name="Proc. Natl. Acad. Sci. U.S.A.">
        <title>A Catalog of Tens of Thousands of Viruses from Human Metagenomes Reveals Hidden Associations with Chronic Diseases.</title>
        <authorList>
            <person name="Tisza M.J."/>
            <person name="Buck C.B."/>
        </authorList>
    </citation>
    <scope>NUCLEOTIDE SEQUENCE</scope>
    <source>
        <strain evidence="2">Ct33S22</strain>
    </source>
</reference>